<sequence>MTYPSHESPKPAQVQYPHPETNAIATPGPVSKPVYPEPYPAAQPHPTLIPYVPAPAPYSEPSQYPASGQYHTPSQYPSPGLYPTPDQYPRQSQHPSPGVYPSPSVAPSAVSQPGIAPYPSTSHYPGYAVQPGVAIYSDVPLATPYSTPVPYPRPSYPAAVPPSPEPSYPQPRPFYPQPSGYTPAPRGVTCGRNEVYSPCGSCEETCDSIRNQFTLPCPSCTAGCFCLKGHVRNRNGECVLPSQCYGKFLMSKRILTNRCICFRINSFTKSSFAEMQPPSPTVVRPTMPPEPPKPRCRENEEYLSCGTLCPLTCQTYGAPEAIVCSKDCKSGCFCMNGYVIGPSGDCIRPDQCPEQPTEPPIIYTLPVTPEPTSMLYGVTCSENEVYSDCGSCEDTCDTYSDGSSIPCPSCSAGCFCRRGYVRSKEGQCVHPYYCRGTVLTAND</sequence>
<keyword evidence="3" id="KW-1015">Disulfide bond</keyword>
<feature type="domain" description="TIL" evidence="5">
    <location>
        <begin position="380"/>
        <end position="434"/>
    </location>
</feature>
<dbReference type="PRINTS" id="PR01217">
    <property type="entry name" value="PRICHEXTENSN"/>
</dbReference>
<dbReference type="InterPro" id="IPR036084">
    <property type="entry name" value="Ser_inhib-like_sf"/>
</dbReference>
<dbReference type="WBParaSite" id="SBAD_0000451901-mRNA-1">
    <property type="protein sequence ID" value="SBAD_0000451901-mRNA-1"/>
    <property type="gene ID" value="SBAD_0000451901"/>
</dbReference>
<reference evidence="8" key="1">
    <citation type="submission" date="2016-06" db="UniProtKB">
        <authorList>
            <consortium name="WormBaseParasite"/>
        </authorList>
    </citation>
    <scope>IDENTIFICATION</scope>
</reference>
<evidence type="ECO:0000259" key="5">
    <source>
        <dbReference type="Pfam" id="PF01826"/>
    </source>
</evidence>
<dbReference type="CDD" id="cd19941">
    <property type="entry name" value="TIL"/>
    <property type="match status" value="3"/>
</dbReference>
<accession>A0A183IL35</accession>
<dbReference type="InterPro" id="IPR051368">
    <property type="entry name" value="SerProtInhib-TIL_Domain"/>
</dbReference>
<name>A0A183IL35_9BILA</name>
<dbReference type="Pfam" id="PF01826">
    <property type="entry name" value="TIL"/>
    <property type="match status" value="3"/>
</dbReference>
<feature type="region of interest" description="Disordered" evidence="4">
    <location>
        <begin position="157"/>
        <end position="178"/>
    </location>
</feature>
<dbReference type="PANTHER" id="PTHR23259:SF70">
    <property type="entry name" value="ACCESSORY GLAND PROTEIN ACP62F-RELATED"/>
    <property type="match status" value="1"/>
</dbReference>
<dbReference type="Proteomes" id="UP000270296">
    <property type="component" value="Unassembled WGS sequence"/>
</dbReference>
<dbReference type="AlphaFoldDB" id="A0A183IL35"/>
<reference evidence="6 7" key="2">
    <citation type="submission" date="2018-11" db="EMBL/GenBank/DDBJ databases">
        <authorList>
            <consortium name="Pathogen Informatics"/>
        </authorList>
    </citation>
    <scope>NUCLEOTIDE SEQUENCE [LARGE SCALE GENOMIC DNA]</scope>
</reference>
<dbReference type="GO" id="GO:0004867">
    <property type="term" value="F:serine-type endopeptidase inhibitor activity"/>
    <property type="evidence" value="ECO:0007669"/>
    <property type="project" value="UniProtKB-KW"/>
</dbReference>
<proteinExistence type="predicted"/>
<feature type="compositionally biased region" description="Polar residues" evidence="4">
    <location>
        <begin position="60"/>
        <end position="77"/>
    </location>
</feature>
<dbReference type="OrthoDB" id="5912264at2759"/>
<evidence type="ECO:0000256" key="3">
    <source>
        <dbReference type="ARBA" id="ARBA00023157"/>
    </source>
</evidence>
<protein>
    <submittedName>
        <fullName evidence="8">TIL domain-containing protein</fullName>
    </submittedName>
</protein>
<feature type="domain" description="TIL" evidence="5">
    <location>
        <begin position="296"/>
        <end position="352"/>
    </location>
</feature>
<evidence type="ECO:0000313" key="8">
    <source>
        <dbReference type="WBParaSite" id="SBAD_0000451901-mRNA-1"/>
    </source>
</evidence>
<dbReference type="SUPFAM" id="SSF57567">
    <property type="entry name" value="Serine protease inhibitors"/>
    <property type="match status" value="3"/>
</dbReference>
<keyword evidence="2" id="KW-0722">Serine protease inhibitor</keyword>
<keyword evidence="7" id="KW-1185">Reference proteome</keyword>
<evidence type="ECO:0000256" key="1">
    <source>
        <dbReference type="ARBA" id="ARBA00022690"/>
    </source>
</evidence>
<organism evidence="8">
    <name type="scientific">Soboliphyme baturini</name>
    <dbReference type="NCBI Taxonomy" id="241478"/>
    <lineage>
        <taxon>Eukaryota</taxon>
        <taxon>Metazoa</taxon>
        <taxon>Ecdysozoa</taxon>
        <taxon>Nematoda</taxon>
        <taxon>Enoplea</taxon>
        <taxon>Dorylaimia</taxon>
        <taxon>Dioctophymatida</taxon>
        <taxon>Dioctophymatoidea</taxon>
        <taxon>Soboliphymatidae</taxon>
        <taxon>Soboliphyme</taxon>
    </lineage>
</organism>
<dbReference type="Gene3D" id="2.10.25.10">
    <property type="entry name" value="Laminin"/>
    <property type="match status" value="3"/>
</dbReference>
<evidence type="ECO:0000256" key="2">
    <source>
        <dbReference type="ARBA" id="ARBA00022900"/>
    </source>
</evidence>
<dbReference type="PANTHER" id="PTHR23259">
    <property type="entry name" value="RIDDLE"/>
    <property type="match status" value="1"/>
</dbReference>
<dbReference type="EMBL" id="UZAM01008257">
    <property type="protein sequence ID" value="VDP04044.1"/>
    <property type="molecule type" value="Genomic_DNA"/>
</dbReference>
<gene>
    <name evidence="6" type="ORF">SBAD_LOCUS4331</name>
</gene>
<evidence type="ECO:0000313" key="7">
    <source>
        <dbReference type="Proteomes" id="UP000270296"/>
    </source>
</evidence>
<evidence type="ECO:0000256" key="4">
    <source>
        <dbReference type="SAM" id="MobiDB-lite"/>
    </source>
</evidence>
<feature type="region of interest" description="Disordered" evidence="4">
    <location>
        <begin position="1"/>
        <end position="111"/>
    </location>
</feature>
<feature type="compositionally biased region" description="Pro residues" evidence="4">
    <location>
        <begin position="157"/>
        <end position="176"/>
    </location>
</feature>
<feature type="domain" description="TIL" evidence="5">
    <location>
        <begin position="190"/>
        <end position="244"/>
    </location>
</feature>
<keyword evidence="1" id="KW-0646">Protease inhibitor</keyword>
<evidence type="ECO:0000313" key="6">
    <source>
        <dbReference type="EMBL" id="VDP04044.1"/>
    </source>
</evidence>
<feature type="compositionally biased region" description="Low complexity" evidence="4">
    <location>
        <begin position="95"/>
        <end position="111"/>
    </location>
</feature>
<dbReference type="InterPro" id="IPR002919">
    <property type="entry name" value="TIL_dom"/>
</dbReference>